<dbReference type="Proteomes" id="UP000271222">
    <property type="component" value="Unassembled WGS sequence"/>
</dbReference>
<comment type="caution">
    <text evidence="1">The sequence shown here is derived from an EMBL/GenBank/DDBJ whole genome shotgun (WGS) entry which is preliminary data.</text>
</comment>
<evidence type="ECO:0000313" key="2">
    <source>
        <dbReference type="Proteomes" id="UP000271222"/>
    </source>
</evidence>
<evidence type="ECO:0000313" key="1">
    <source>
        <dbReference type="EMBL" id="RNM10462.1"/>
    </source>
</evidence>
<sequence length="187" mass="20832">MTNRSRPRSSLRRLISILGLAIWLAGCGQADKQKIQDSHMTRSKMTLWQAIDALAQQVPFTKAKIENLLSTQFVETGSSPNGISQYFESHSVTLSDGVVIETVDLRTQHQSSHPGFMVLKLSGPCISLDMARAHYNNLEVTDVPRGRSLEESTTHSTTLPWGRLSFSFKERNPGCLASVTFKPKQEE</sequence>
<name>A0A454TXK9_9RALS</name>
<organism evidence="1 2">
    <name type="scientific">Ralstonia pseudosolanacearum</name>
    <dbReference type="NCBI Taxonomy" id="1310165"/>
    <lineage>
        <taxon>Bacteria</taxon>
        <taxon>Pseudomonadati</taxon>
        <taxon>Pseudomonadota</taxon>
        <taxon>Betaproteobacteria</taxon>
        <taxon>Burkholderiales</taxon>
        <taxon>Burkholderiaceae</taxon>
        <taxon>Ralstonia</taxon>
        <taxon>Ralstonia solanacearum species complex</taxon>
    </lineage>
</organism>
<proteinExistence type="predicted"/>
<reference evidence="1 2" key="1">
    <citation type="submission" date="2018-10" db="EMBL/GenBank/DDBJ databases">
        <title>Draft Genome Sequence of Ralstonia pseudosolanacearum (R. solanacearum phylotype I) Strain Tg03 Isolated from Luffa cylindrica in China.</title>
        <authorList>
            <person name="Yuan G.-Q."/>
            <person name="Li Q.-Q."/>
            <person name="Zhang Y.-W."/>
        </authorList>
    </citation>
    <scope>NUCLEOTIDE SEQUENCE [LARGE SCALE GENOMIC DNA]</scope>
    <source>
        <strain evidence="1 2">Tg03</strain>
    </source>
</reference>
<dbReference type="EMBL" id="RJTL01000004">
    <property type="protein sequence ID" value="RNM10462.1"/>
    <property type="molecule type" value="Genomic_DNA"/>
</dbReference>
<dbReference type="PROSITE" id="PS51257">
    <property type="entry name" value="PROKAR_LIPOPROTEIN"/>
    <property type="match status" value="1"/>
</dbReference>
<accession>A0A454TXK9</accession>
<dbReference type="RefSeq" id="WP_081049911.1">
    <property type="nucleotide sequence ID" value="NZ_QKYS01000003.1"/>
</dbReference>
<dbReference type="OrthoDB" id="8854729at2"/>
<protein>
    <submittedName>
        <fullName evidence="1">Uncharacterized protein</fullName>
    </submittedName>
</protein>
<dbReference type="AlphaFoldDB" id="A0A454TXK9"/>
<gene>
    <name evidence="1" type="ORF">EGA29_04295</name>
</gene>